<keyword evidence="2" id="KW-1185">Reference proteome</keyword>
<reference evidence="1" key="1">
    <citation type="submission" date="2021-04" db="EMBL/GenBank/DDBJ databases">
        <title>Proteiniclasticum sedimins sp. nov., an obligate anaerobic bacterium isolated from anaerobic sludge.</title>
        <authorList>
            <person name="Liu J."/>
        </authorList>
    </citation>
    <scope>NUCLEOTIDE SEQUENCE</scope>
    <source>
        <strain evidence="1">BAD-10</strain>
    </source>
</reference>
<dbReference type="EMBL" id="JAGSCS010000018">
    <property type="protein sequence ID" value="MBR0577006.1"/>
    <property type="molecule type" value="Genomic_DNA"/>
</dbReference>
<protein>
    <submittedName>
        <fullName evidence="1">Uncharacterized protein</fullName>
    </submittedName>
</protein>
<proteinExistence type="predicted"/>
<name>A0A941CQF4_9CLOT</name>
<gene>
    <name evidence="1" type="ORF">KCG48_11835</name>
</gene>
<comment type="caution">
    <text evidence="1">The sequence shown here is derived from an EMBL/GenBank/DDBJ whole genome shotgun (WGS) entry which is preliminary data.</text>
</comment>
<dbReference type="AlphaFoldDB" id="A0A941CQF4"/>
<accession>A0A941CQF4</accession>
<evidence type="ECO:0000313" key="2">
    <source>
        <dbReference type="Proteomes" id="UP000675379"/>
    </source>
</evidence>
<sequence length="63" mass="7394">MDLGLTRQVRTLMVAFEKEEEATAAAAEEEENVDFHAQQIIENEFKSQIFSLQMMKQDFRRTL</sequence>
<organism evidence="1 2">
    <name type="scientific">Proteiniclasticum sediminis</name>
    <dbReference type="NCBI Taxonomy" id="2804028"/>
    <lineage>
        <taxon>Bacteria</taxon>
        <taxon>Bacillati</taxon>
        <taxon>Bacillota</taxon>
        <taxon>Clostridia</taxon>
        <taxon>Eubacteriales</taxon>
        <taxon>Clostridiaceae</taxon>
        <taxon>Proteiniclasticum</taxon>
    </lineage>
</organism>
<evidence type="ECO:0000313" key="1">
    <source>
        <dbReference type="EMBL" id="MBR0577006.1"/>
    </source>
</evidence>
<dbReference type="RefSeq" id="WP_211802422.1">
    <property type="nucleotide sequence ID" value="NZ_JAGSCS010000018.1"/>
</dbReference>
<dbReference type="Proteomes" id="UP000675379">
    <property type="component" value="Unassembled WGS sequence"/>
</dbReference>